<name>A0ABW8BYW0_9ACTN</name>
<dbReference type="Pfam" id="PF07568">
    <property type="entry name" value="HisKA_2"/>
    <property type="match status" value="1"/>
</dbReference>
<dbReference type="InterPro" id="IPR003594">
    <property type="entry name" value="HATPase_dom"/>
</dbReference>
<dbReference type="InterPro" id="IPR036890">
    <property type="entry name" value="HATPase_C_sf"/>
</dbReference>
<protein>
    <recommendedName>
        <fullName evidence="2">histidine kinase</fullName>
        <ecNumber evidence="2">2.7.13.3</ecNumber>
    </recommendedName>
</protein>
<dbReference type="InterPro" id="IPR035965">
    <property type="entry name" value="PAS-like_dom_sf"/>
</dbReference>
<dbReference type="Proteomes" id="UP001614394">
    <property type="component" value="Unassembled WGS sequence"/>
</dbReference>
<proteinExistence type="predicted"/>
<dbReference type="InterPro" id="IPR038424">
    <property type="entry name" value="H_kinase_PdtaS_GAF_sf"/>
</dbReference>
<dbReference type="Gene3D" id="3.30.565.10">
    <property type="entry name" value="Histidine kinase-like ATPase, C-terminal domain"/>
    <property type="match status" value="1"/>
</dbReference>
<sequence length="482" mass="52523">MNDLVRQHTGLDDSDLEWLHLLVSEWQLLSDLSFADLVLWVPTLDGTRYVSVAQMRPNTGPTSYQDDMVGHLVPRGRRPMLDAALDEGRIVREGDPEWRDEVPVRVESIPVRREGRVLGVIARNTNLLTVRTPSRLELTYLQSASDLAQMIAAGSFPFPAEQVDMDAAPRAGDGLIRLDADGIVQYASPNALSAYHRLGLAADIVGLHLGATTAELAPARGPVDEAMVKLASGWAPREAEVEGGDGVIQLRTIPLRPKGTHIGSLVLLRDVTELRRRERELMTKDATIREIHHRVKNNLQTVAALLRLQARRMDSDKAREALEEAVRRVGSIAIVHETLSQNLDERVEFDDIADRVLSMVAEISPGRVTARRTGHFGILTAEVATPLAMVLTELLQNALEHGFGPGESGTVEVGATAGRDKLIITVQDNGRGLPEGFNPQRAGNLGLQIVRTLVVGELAGTFDMVPAPEGGTRVVLELPAEA</sequence>
<evidence type="ECO:0000256" key="7">
    <source>
        <dbReference type="ARBA" id="ARBA00022840"/>
    </source>
</evidence>
<evidence type="ECO:0000256" key="1">
    <source>
        <dbReference type="ARBA" id="ARBA00000085"/>
    </source>
</evidence>
<dbReference type="PROSITE" id="PS50109">
    <property type="entry name" value="HIS_KIN"/>
    <property type="match status" value="1"/>
</dbReference>
<keyword evidence="7" id="KW-0067">ATP-binding</keyword>
<dbReference type="InterPro" id="IPR011495">
    <property type="entry name" value="Sig_transdc_His_kin_sub2_dim/P"/>
</dbReference>
<evidence type="ECO:0000256" key="5">
    <source>
        <dbReference type="ARBA" id="ARBA00022741"/>
    </source>
</evidence>
<dbReference type="SUPFAM" id="SSF55785">
    <property type="entry name" value="PYP-like sensor domain (PAS domain)"/>
    <property type="match status" value="1"/>
</dbReference>
<reference evidence="9 10" key="1">
    <citation type="submission" date="2024-10" db="EMBL/GenBank/DDBJ databases">
        <title>The Natural Products Discovery Center: Release of the First 8490 Sequenced Strains for Exploring Actinobacteria Biosynthetic Diversity.</title>
        <authorList>
            <person name="Kalkreuter E."/>
            <person name="Kautsar S.A."/>
            <person name="Yang D."/>
            <person name="Bader C.D."/>
            <person name="Teijaro C.N."/>
            <person name="Fluegel L."/>
            <person name="Davis C.M."/>
            <person name="Simpson J.R."/>
            <person name="Lauterbach L."/>
            <person name="Steele A.D."/>
            <person name="Gui C."/>
            <person name="Meng S."/>
            <person name="Li G."/>
            <person name="Viehrig K."/>
            <person name="Ye F."/>
            <person name="Su P."/>
            <person name="Kiefer A.F."/>
            <person name="Nichols A."/>
            <person name="Cepeda A.J."/>
            <person name="Yan W."/>
            <person name="Fan B."/>
            <person name="Jiang Y."/>
            <person name="Adhikari A."/>
            <person name="Zheng C.-J."/>
            <person name="Schuster L."/>
            <person name="Cowan T.M."/>
            <person name="Smanski M.J."/>
            <person name="Chevrette M.G."/>
            <person name="De Carvalho L.P.S."/>
            <person name="Shen B."/>
        </authorList>
    </citation>
    <scope>NUCLEOTIDE SEQUENCE [LARGE SCALE GENOMIC DNA]</scope>
    <source>
        <strain evidence="9 10">NPDC053399</strain>
    </source>
</reference>
<evidence type="ECO:0000256" key="4">
    <source>
        <dbReference type="ARBA" id="ARBA00022679"/>
    </source>
</evidence>
<comment type="catalytic activity">
    <reaction evidence="1">
        <text>ATP + protein L-histidine = ADP + protein N-phospho-L-histidine.</text>
        <dbReference type="EC" id="2.7.13.3"/>
    </reaction>
</comment>
<keyword evidence="3" id="KW-0597">Phosphoprotein</keyword>
<accession>A0ABW8BYW0</accession>
<dbReference type="InterPro" id="IPR005467">
    <property type="entry name" value="His_kinase_dom"/>
</dbReference>
<dbReference type="Gene3D" id="3.30.450.280">
    <property type="entry name" value="GAF domain"/>
    <property type="match status" value="1"/>
</dbReference>
<evidence type="ECO:0000259" key="8">
    <source>
        <dbReference type="PROSITE" id="PS50109"/>
    </source>
</evidence>
<keyword evidence="5" id="KW-0547">Nucleotide-binding</keyword>
<evidence type="ECO:0000256" key="2">
    <source>
        <dbReference type="ARBA" id="ARBA00012438"/>
    </source>
</evidence>
<comment type="caution">
    <text evidence="9">The sequence shown here is derived from an EMBL/GenBank/DDBJ whole genome shotgun (WGS) entry which is preliminary data.</text>
</comment>
<gene>
    <name evidence="9" type="ORF">ACIGXA_02430</name>
</gene>
<evidence type="ECO:0000313" key="9">
    <source>
        <dbReference type="EMBL" id="MFI9099354.1"/>
    </source>
</evidence>
<evidence type="ECO:0000256" key="6">
    <source>
        <dbReference type="ARBA" id="ARBA00022777"/>
    </source>
</evidence>
<dbReference type="SUPFAM" id="SSF55874">
    <property type="entry name" value="ATPase domain of HSP90 chaperone/DNA topoisomerase II/histidine kinase"/>
    <property type="match status" value="1"/>
</dbReference>
<keyword evidence="10" id="KW-1185">Reference proteome</keyword>
<evidence type="ECO:0000256" key="3">
    <source>
        <dbReference type="ARBA" id="ARBA00022553"/>
    </source>
</evidence>
<dbReference type="Gene3D" id="3.30.450.20">
    <property type="entry name" value="PAS domain"/>
    <property type="match status" value="1"/>
</dbReference>
<dbReference type="InterPro" id="IPR013656">
    <property type="entry name" value="PAS_4"/>
</dbReference>
<evidence type="ECO:0000313" key="10">
    <source>
        <dbReference type="Proteomes" id="UP001614394"/>
    </source>
</evidence>
<feature type="domain" description="Histidine kinase" evidence="8">
    <location>
        <begin position="290"/>
        <end position="482"/>
    </location>
</feature>
<dbReference type="GO" id="GO:0004673">
    <property type="term" value="F:protein histidine kinase activity"/>
    <property type="evidence" value="ECO:0007669"/>
    <property type="project" value="UniProtKB-EC"/>
</dbReference>
<keyword evidence="6 9" id="KW-0418">Kinase</keyword>
<keyword evidence="4 9" id="KW-0808">Transferase</keyword>
<dbReference type="PANTHER" id="PTHR41523:SF8">
    <property type="entry name" value="ETHYLENE RESPONSE SENSOR PROTEIN"/>
    <property type="match status" value="1"/>
</dbReference>
<dbReference type="SMART" id="SM00387">
    <property type="entry name" value="HATPase_c"/>
    <property type="match status" value="1"/>
</dbReference>
<dbReference type="RefSeq" id="WP_399644794.1">
    <property type="nucleotide sequence ID" value="NZ_JBITYG010000001.1"/>
</dbReference>
<dbReference type="EC" id="2.7.13.3" evidence="2"/>
<dbReference type="PANTHER" id="PTHR41523">
    <property type="entry name" value="TWO-COMPONENT SYSTEM SENSOR PROTEIN"/>
    <property type="match status" value="1"/>
</dbReference>
<dbReference type="EMBL" id="JBITYG010000001">
    <property type="protein sequence ID" value="MFI9099354.1"/>
    <property type="molecule type" value="Genomic_DNA"/>
</dbReference>
<dbReference type="InterPro" id="IPR022066">
    <property type="entry name" value="PdtaS_GAF"/>
</dbReference>
<dbReference type="Pfam" id="PF02518">
    <property type="entry name" value="HATPase_c"/>
    <property type="match status" value="1"/>
</dbReference>
<organism evidence="9 10">
    <name type="scientific">Streptomyces fildesensis</name>
    <dbReference type="NCBI Taxonomy" id="375757"/>
    <lineage>
        <taxon>Bacteria</taxon>
        <taxon>Bacillati</taxon>
        <taxon>Actinomycetota</taxon>
        <taxon>Actinomycetes</taxon>
        <taxon>Kitasatosporales</taxon>
        <taxon>Streptomycetaceae</taxon>
        <taxon>Streptomyces</taxon>
    </lineage>
</organism>
<dbReference type="Pfam" id="PF12282">
    <property type="entry name" value="GAF_PdtaS"/>
    <property type="match status" value="1"/>
</dbReference>
<dbReference type="Pfam" id="PF08448">
    <property type="entry name" value="PAS_4"/>
    <property type="match status" value="1"/>
</dbReference>